<gene>
    <name evidence="1" type="ORF">GALL_517260</name>
</gene>
<dbReference type="EMBL" id="MLJW01006417">
    <property type="protein sequence ID" value="OIQ66702.1"/>
    <property type="molecule type" value="Genomic_DNA"/>
</dbReference>
<dbReference type="Gene3D" id="3.40.50.1010">
    <property type="entry name" value="5'-nuclease"/>
    <property type="match status" value="1"/>
</dbReference>
<proteinExistence type="predicted"/>
<evidence type="ECO:0000313" key="1">
    <source>
        <dbReference type="EMBL" id="OIQ66702.1"/>
    </source>
</evidence>
<sequence>MHDFNAARTAHISVVTSDPALLMRATELADGFALRGLDAVHLANAERLRQGVSTLEFVAFDAALNRAARLPGLALPDFIPR</sequence>
<protein>
    <recommendedName>
        <fullName evidence="2">PIN domain-containing protein</fullName>
    </recommendedName>
</protein>
<accession>A0A1J5P670</accession>
<evidence type="ECO:0008006" key="2">
    <source>
        <dbReference type="Google" id="ProtNLM"/>
    </source>
</evidence>
<organism evidence="1">
    <name type="scientific">mine drainage metagenome</name>
    <dbReference type="NCBI Taxonomy" id="410659"/>
    <lineage>
        <taxon>unclassified sequences</taxon>
        <taxon>metagenomes</taxon>
        <taxon>ecological metagenomes</taxon>
    </lineage>
</organism>
<dbReference type="AlphaFoldDB" id="A0A1J5P670"/>
<reference evidence="1" key="1">
    <citation type="submission" date="2016-10" db="EMBL/GenBank/DDBJ databases">
        <title>Sequence of Gallionella enrichment culture.</title>
        <authorList>
            <person name="Poehlein A."/>
            <person name="Muehling M."/>
            <person name="Daniel R."/>
        </authorList>
    </citation>
    <scope>NUCLEOTIDE SEQUENCE</scope>
</reference>
<comment type="caution">
    <text evidence="1">The sequence shown here is derived from an EMBL/GenBank/DDBJ whole genome shotgun (WGS) entry which is preliminary data.</text>
</comment>
<name>A0A1J5P670_9ZZZZ</name>